<dbReference type="GO" id="GO:0003700">
    <property type="term" value="F:DNA-binding transcription factor activity"/>
    <property type="evidence" value="ECO:0007669"/>
    <property type="project" value="InterPro"/>
</dbReference>
<dbReference type="InterPro" id="IPR018060">
    <property type="entry name" value="HTH_AraC"/>
</dbReference>
<dbReference type="SMART" id="SM00342">
    <property type="entry name" value="HTH_ARAC"/>
    <property type="match status" value="1"/>
</dbReference>
<dbReference type="InterPro" id="IPR009057">
    <property type="entry name" value="Homeodomain-like_sf"/>
</dbReference>
<feature type="domain" description="HTH araC/xylS-type" evidence="4">
    <location>
        <begin position="229"/>
        <end position="327"/>
    </location>
</feature>
<dbReference type="AlphaFoldDB" id="A0A2I1R9U6"/>
<evidence type="ECO:0000313" key="6">
    <source>
        <dbReference type="Proteomes" id="UP000234662"/>
    </source>
</evidence>
<protein>
    <submittedName>
        <fullName evidence="5">AraC family transcriptional regulator</fullName>
    </submittedName>
</protein>
<dbReference type="PRINTS" id="PR00032">
    <property type="entry name" value="HTHARAC"/>
</dbReference>
<evidence type="ECO:0000256" key="2">
    <source>
        <dbReference type="ARBA" id="ARBA00023125"/>
    </source>
</evidence>
<keyword evidence="2" id="KW-0238">DNA-binding</keyword>
<dbReference type="InterPro" id="IPR050204">
    <property type="entry name" value="AraC_XylS_family_regulators"/>
</dbReference>
<dbReference type="Pfam" id="PF14525">
    <property type="entry name" value="AraC_binding_2"/>
    <property type="match status" value="1"/>
</dbReference>
<dbReference type="SUPFAM" id="SSF46689">
    <property type="entry name" value="Homeodomain-like"/>
    <property type="match status" value="1"/>
</dbReference>
<proteinExistence type="predicted"/>
<dbReference type="InterPro" id="IPR035418">
    <property type="entry name" value="AraC-bd_2"/>
</dbReference>
<dbReference type="GO" id="GO:0043565">
    <property type="term" value="F:sequence-specific DNA binding"/>
    <property type="evidence" value="ECO:0007669"/>
    <property type="project" value="InterPro"/>
</dbReference>
<accession>A0A2I1R9U6</accession>
<dbReference type="PROSITE" id="PS00041">
    <property type="entry name" value="HTH_ARAC_FAMILY_1"/>
    <property type="match status" value="1"/>
</dbReference>
<keyword evidence="3" id="KW-0804">Transcription</keyword>
<keyword evidence="1" id="KW-0805">Transcription regulation</keyword>
<evidence type="ECO:0000313" key="5">
    <source>
        <dbReference type="EMBL" id="PKZ65923.1"/>
    </source>
</evidence>
<dbReference type="EMBL" id="PKJC01000004">
    <property type="protein sequence ID" value="PKZ65923.1"/>
    <property type="molecule type" value="Genomic_DNA"/>
</dbReference>
<gene>
    <name evidence="5" type="ORF">CYJ73_07100</name>
</gene>
<dbReference type="Pfam" id="PF12833">
    <property type="entry name" value="HTH_18"/>
    <property type="match status" value="1"/>
</dbReference>
<dbReference type="STRING" id="2055.BCM27_21945"/>
<dbReference type="PANTHER" id="PTHR46796">
    <property type="entry name" value="HTH-TYPE TRANSCRIPTIONAL ACTIVATOR RHAS-RELATED"/>
    <property type="match status" value="1"/>
</dbReference>
<dbReference type="PROSITE" id="PS01124">
    <property type="entry name" value="HTH_ARAC_FAMILY_2"/>
    <property type="match status" value="1"/>
</dbReference>
<dbReference type="InterPro" id="IPR020449">
    <property type="entry name" value="Tscrpt_reg_AraC-type_HTH"/>
</dbReference>
<organism evidence="5 6">
    <name type="scientific">Gordonia terrae</name>
    <dbReference type="NCBI Taxonomy" id="2055"/>
    <lineage>
        <taxon>Bacteria</taxon>
        <taxon>Bacillati</taxon>
        <taxon>Actinomycetota</taxon>
        <taxon>Actinomycetes</taxon>
        <taxon>Mycobacteriales</taxon>
        <taxon>Gordoniaceae</taxon>
        <taxon>Gordonia</taxon>
    </lineage>
</organism>
<reference evidence="5 6" key="1">
    <citation type="submission" date="2017-12" db="EMBL/GenBank/DDBJ databases">
        <title>Phylogenetic diversity of female urinary microbiome.</title>
        <authorList>
            <person name="Thomas-White K."/>
            <person name="Wolfe A.J."/>
        </authorList>
    </citation>
    <scope>NUCLEOTIDE SEQUENCE [LARGE SCALE GENOMIC DNA]</scope>
    <source>
        <strain evidence="5 6">UMB0777</strain>
    </source>
</reference>
<dbReference type="Proteomes" id="UP000234662">
    <property type="component" value="Unassembled WGS sequence"/>
</dbReference>
<dbReference type="Gene3D" id="1.10.10.60">
    <property type="entry name" value="Homeodomain-like"/>
    <property type="match status" value="1"/>
</dbReference>
<name>A0A2I1R9U6_9ACTN</name>
<dbReference type="PANTHER" id="PTHR46796:SF6">
    <property type="entry name" value="ARAC SUBFAMILY"/>
    <property type="match status" value="1"/>
</dbReference>
<evidence type="ECO:0000256" key="3">
    <source>
        <dbReference type="ARBA" id="ARBA00023163"/>
    </source>
</evidence>
<evidence type="ECO:0000256" key="1">
    <source>
        <dbReference type="ARBA" id="ARBA00023015"/>
    </source>
</evidence>
<sequence>MTANAPMDDSACTAGTVELSTRELASAEGRVRWAEALDATFCEMDIDWPQARRPFTAQIVARPVGSLSVSVVRADPHTVVRTPAMIESDPADDYLLCLITQGAATISQGEHTGLLQHGAFGIIDATAPFVVSGATEFEQIVVRAPRGQLAARATYDVIDDATGRAIAVDSGIGRLVSSFLVDVAAQVQGISVSSSGTVASAVLDMVAGAVTEQISHRTATDRIHAADLRAVQNAMADHLHDPDHTIALVAAEVGMSMRYVHKLFSTTGTTPRAWLYARRLDRARALLAQTDLCVADICAQVGFRDASHFSRAFSRTFGVSPSRYRATAPERHRP</sequence>
<evidence type="ECO:0000259" key="4">
    <source>
        <dbReference type="PROSITE" id="PS01124"/>
    </source>
</evidence>
<comment type="caution">
    <text evidence="5">The sequence shown here is derived from an EMBL/GenBank/DDBJ whole genome shotgun (WGS) entry which is preliminary data.</text>
</comment>
<dbReference type="RefSeq" id="WP_101819586.1">
    <property type="nucleotide sequence ID" value="NZ_PKJC01000004.1"/>
</dbReference>
<dbReference type="InterPro" id="IPR018062">
    <property type="entry name" value="HTH_AraC-typ_CS"/>
</dbReference>